<evidence type="ECO:0000256" key="2">
    <source>
        <dbReference type="ARBA" id="ARBA00005979"/>
    </source>
</evidence>
<protein>
    <submittedName>
        <fullName evidence="5">Alkene reductase</fullName>
    </submittedName>
</protein>
<dbReference type="GO" id="GO:0016628">
    <property type="term" value="F:oxidoreductase activity, acting on the CH-CH group of donors, NAD or NADP as acceptor"/>
    <property type="evidence" value="ECO:0007669"/>
    <property type="project" value="UniProtKB-ARBA"/>
</dbReference>
<dbReference type="SUPFAM" id="SSF51395">
    <property type="entry name" value="FMN-linked oxidoreductases"/>
    <property type="match status" value="1"/>
</dbReference>
<dbReference type="InterPro" id="IPR013785">
    <property type="entry name" value="Aldolase_TIM"/>
</dbReference>
<gene>
    <name evidence="5" type="ORF">FVF75_03400</name>
</gene>
<organism evidence="5 6">
    <name type="scientific">Maritimibacter fusiformis</name>
    <dbReference type="NCBI Taxonomy" id="2603819"/>
    <lineage>
        <taxon>Bacteria</taxon>
        <taxon>Pseudomonadati</taxon>
        <taxon>Pseudomonadota</taxon>
        <taxon>Alphaproteobacteria</taxon>
        <taxon>Rhodobacterales</taxon>
        <taxon>Roseobacteraceae</taxon>
        <taxon>Maritimibacter</taxon>
    </lineage>
</organism>
<reference evidence="5 6" key="1">
    <citation type="submission" date="2019-08" db="EMBL/GenBank/DDBJ databases">
        <title>Identification of a novel species of the genus Boseongicola.</title>
        <authorList>
            <person name="Zhang X.-Q."/>
        </authorList>
    </citation>
    <scope>NUCLEOTIDE SEQUENCE [LARGE SCALE GENOMIC DNA]</scope>
    <source>
        <strain evidence="5 6">HY14</strain>
    </source>
</reference>
<comment type="similarity">
    <text evidence="2">Belongs to the NADH:flavin oxidoreductase/NADH oxidase family.</text>
</comment>
<keyword evidence="3" id="KW-0560">Oxidoreductase</keyword>
<sequence>MTVETAETRLAPLFEPVTLGALDLRNSIVMSAMTRSRAGPGDVPLPIHADYYSQRAGAGLVVTEGVQPSPDGKGYCRTPGIYSEAQIAGWRDVADAVHAKGGLIVMQLMHCGRVASRLNKDDNSDVVAPSAIRGDAQIFTDQDGLVDLEMPRALSTDEVVGVVGEYRQAALNARAAGMDGVELHASSGYLPMQFLSSNTNQRTDRYGGSVENRVRFVIEVLEAMGEAIGFDRVGLRVCPGFEYNDIHDENPAETYGVLFEKASSLGLAYLHLVRRSFPKIDNFAHVKKHWRGNLILNNDLTGETAAAALAAGEAEAVSFGRDFIANPDLVERLRQGIPLAERDLATTYTPGPVGFCDYPAAT</sequence>
<comment type="caution">
    <text evidence="5">The sequence shown here is derived from an EMBL/GenBank/DDBJ whole genome shotgun (WGS) entry which is preliminary data.</text>
</comment>
<comment type="cofactor">
    <cofactor evidence="1">
        <name>FMN</name>
        <dbReference type="ChEBI" id="CHEBI:58210"/>
    </cofactor>
</comment>
<evidence type="ECO:0000256" key="1">
    <source>
        <dbReference type="ARBA" id="ARBA00001917"/>
    </source>
</evidence>
<dbReference type="RefSeq" id="WP_148376328.1">
    <property type="nucleotide sequence ID" value="NZ_VSIY01000003.1"/>
</dbReference>
<evidence type="ECO:0000313" key="6">
    <source>
        <dbReference type="Proteomes" id="UP000322080"/>
    </source>
</evidence>
<dbReference type="PANTHER" id="PTHR22893">
    <property type="entry name" value="NADH OXIDOREDUCTASE-RELATED"/>
    <property type="match status" value="1"/>
</dbReference>
<dbReference type="Gene3D" id="3.20.20.70">
    <property type="entry name" value="Aldolase class I"/>
    <property type="match status" value="1"/>
</dbReference>
<dbReference type="InterPro" id="IPR001155">
    <property type="entry name" value="OxRdtase_FMN_N"/>
</dbReference>
<dbReference type="InterPro" id="IPR045247">
    <property type="entry name" value="Oye-like"/>
</dbReference>
<evidence type="ECO:0000259" key="4">
    <source>
        <dbReference type="Pfam" id="PF00724"/>
    </source>
</evidence>
<dbReference type="FunFam" id="3.20.20.70:FF:000059">
    <property type="entry name" value="N-ethylmaleimide reductase, FMN-linked"/>
    <property type="match status" value="1"/>
</dbReference>
<dbReference type="EMBL" id="VSIY01000003">
    <property type="protein sequence ID" value="TYB83238.1"/>
    <property type="molecule type" value="Genomic_DNA"/>
</dbReference>
<dbReference type="PANTHER" id="PTHR22893:SF91">
    <property type="entry name" value="NADPH DEHYDROGENASE 2-RELATED"/>
    <property type="match status" value="1"/>
</dbReference>
<dbReference type="GO" id="GO:0010181">
    <property type="term" value="F:FMN binding"/>
    <property type="evidence" value="ECO:0007669"/>
    <property type="project" value="InterPro"/>
</dbReference>
<proteinExistence type="inferred from homology"/>
<keyword evidence="6" id="KW-1185">Reference proteome</keyword>
<dbReference type="AlphaFoldDB" id="A0A5D0RRC9"/>
<dbReference type="Proteomes" id="UP000322080">
    <property type="component" value="Unassembled WGS sequence"/>
</dbReference>
<dbReference type="GO" id="GO:0005829">
    <property type="term" value="C:cytosol"/>
    <property type="evidence" value="ECO:0007669"/>
    <property type="project" value="TreeGrafter"/>
</dbReference>
<evidence type="ECO:0000256" key="3">
    <source>
        <dbReference type="ARBA" id="ARBA00023002"/>
    </source>
</evidence>
<dbReference type="Pfam" id="PF00724">
    <property type="entry name" value="Oxidored_FMN"/>
    <property type="match status" value="1"/>
</dbReference>
<accession>A0A5D0RRC9</accession>
<feature type="domain" description="NADH:flavin oxidoreductase/NADH oxidase N-terminal" evidence="4">
    <location>
        <begin position="13"/>
        <end position="339"/>
    </location>
</feature>
<evidence type="ECO:0000313" key="5">
    <source>
        <dbReference type="EMBL" id="TYB83238.1"/>
    </source>
</evidence>
<dbReference type="CDD" id="cd02933">
    <property type="entry name" value="OYE_like_FMN"/>
    <property type="match status" value="1"/>
</dbReference>
<name>A0A5D0RRC9_9RHOB</name>